<name>A0A4C1W6V6_EUMVA</name>
<reference evidence="1 2" key="1">
    <citation type="journal article" date="2019" name="Commun. Biol.">
        <title>The bagworm genome reveals a unique fibroin gene that provides high tensile strength.</title>
        <authorList>
            <person name="Kono N."/>
            <person name="Nakamura H."/>
            <person name="Ohtoshi R."/>
            <person name="Tomita M."/>
            <person name="Numata K."/>
            <person name="Arakawa K."/>
        </authorList>
    </citation>
    <scope>NUCLEOTIDE SEQUENCE [LARGE SCALE GENOMIC DNA]</scope>
</reference>
<evidence type="ECO:0000313" key="1">
    <source>
        <dbReference type="EMBL" id="GBP47106.1"/>
    </source>
</evidence>
<protein>
    <submittedName>
        <fullName evidence="1">Uncharacterized protein</fullName>
    </submittedName>
</protein>
<proteinExistence type="predicted"/>
<comment type="caution">
    <text evidence="1">The sequence shown here is derived from an EMBL/GenBank/DDBJ whole genome shotgun (WGS) entry which is preliminary data.</text>
</comment>
<accession>A0A4C1W6V6</accession>
<gene>
    <name evidence="1" type="ORF">EVAR_96061_1</name>
</gene>
<dbReference type="AlphaFoldDB" id="A0A4C1W6V6"/>
<dbReference type="Proteomes" id="UP000299102">
    <property type="component" value="Unassembled WGS sequence"/>
</dbReference>
<dbReference type="EMBL" id="BGZK01000495">
    <property type="protein sequence ID" value="GBP47106.1"/>
    <property type="molecule type" value="Genomic_DNA"/>
</dbReference>
<sequence length="97" mass="10614">MLRMGPRFRSVEVRTSRAAGRASKQLNYTDWEGAHAKLIVCKLSGDTDRNDAPAPCSWLTRTKLLLNAIHALGAGVTAPAAINYCKYTGNQRPLPTM</sequence>
<evidence type="ECO:0000313" key="2">
    <source>
        <dbReference type="Proteomes" id="UP000299102"/>
    </source>
</evidence>
<keyword evidence="2" id="KW-1185">Reference proteome</keyword>
<organism evidence="1 2">
    <name type="scientific">Eumeta variegata</name>
    <name type="common">Bagworm moth</name>
    <name type="synonym">Eumeta japonica</name>
    <dbReference type="NCBI Taxonomy" id="151549"/>
    <lineage>
        <taxon>Eukaryota</taxon>
        <taxon>Metazoa</taxon>
        <taxon>Ecdysozoa</taxon>
        <taxon>Arthropoda</taxon>
        <taxon>Hexapoda</taxon>
        <taxon>Insecta</taxon>
        <taxon>Pterygota</taxon>
        <taxon>Neoptera</taxon>
        <taxon>Endopterygota</taxon>
        <taxon>Lepidoptera</taxon>
        <taxon>Glossata</taxon>
        <taxon>Ditrysia</taxon>
        <taxon>Tineoidea</taxon>
        <taxon>Psychidae</taxon>
        <taxon>Oiketicinae</taxon>
        <taxon>Eumeta</taxon>
    </lineage>
</organism>